<evidence type="ECO:0000256" key="3">
    <source>
        <dbReference type="ARBA" id="ARBA00023237"/>
    </source>
</evidence>
<evidence type="ECO:0000256" key="4">
    <source>
        <dbReference type="SAM" id="Coils"/>
    </source>
</evidence>
<keyword evidence="3" id="KW-0998">Cell outer membrane</keyword>
<reference evidence="8" key="1">
    <citation type="submission" date="2016-12" db="EMBL/GenBank/DDBJ databases">
        <authorList>
            <person name="Varghese N."/>
            <person name="Submissions S."/>
        </authorList>
    </citation>
    <scope>NUCLEOTIDE SEQUENCE [LARGE SCALE GENOMIC DNA]</scope>
    <source>
        <strain evidence="8">DSM 16779</strain>
    </source>
</reference>
<keyword evidence="4" id="KW-0175">Coiled coil</keyword>
<dbReference type="InterPro" id="IPR039565">
    <property type="entry name" value="BamD-like"/>
</dbReference>
<dbReference type="STRING" id="59733.SAMN05421769_2288"/>
<sequence length="375" mass="43384">MFLLFWDTQQTNFTLNNHKKKSFSKKVIFLQINRSVNPKTVTFYMKKYILGIFAIAVLASCKSQQEKALRSADKNFILKAANENFAKKKWKNALALYDRLPNLVAGTDDAPNVVFNSAYANYYDKNYRLAGNQFKNFSVSFPQDNRKEEAAYMSALCYYNGSMDYNLDQSSTELAINELQEFLNAYPNSERSKNINTMIDELSYKLEFKAYENAKQYFKMADYKASVTTFENVLDDFPSTKLRPKIYDYMMKARYSLALGSNYDLKGERIESALAFTRQVEKELPDTEYSKTALDLRQKLEKEKKDFVVAKKQMDEKIAVLTAKQKKIADKLAEQNKTEQQIKEQIANEKKAMQIQRDSAALQTPPPAATFKIQR</sequence>
<dbReference type="AlphaFoldDB" id="A0A1N6H8B4"/>
<evidence type="ECO:0000313" key="8">
    <source>
        <dbReference type="Proteomes" id="UP000184782"/>
    </source>
</evidence>
<dbReference type="Gene3D" id="1.25.40.10">
    <property type="entry name" value="Tetratricopeptide repeat domain"/>
    <property type="match status" value="1"/>
</dbReference>
<keyword evidence="1" id="KW-0732">Signal</keyword>
<evidence type="ECO:0000259" key="6">
    <source>
        <dbReference type="Pfam" id="PF13525"/>
    </source>
</evidence>
<feature type="coiled-coil region" evidence="4">
    <location>
        <begin position="297"/>
        <end position="352"/>
    </location>
</feature>
<evidence type="ECO:0000313" key="7">
    <source>
        <dbReference type="EMBL" id="SIO15907.1"/>
    </source>
</evidence>
<keyword evidence="8" id="KW-1185">Reference proteome</keyword>
<evidence type="ECO:0000256" key="1">
    <source>
        <dbReference type="ARBA" id="ARBA00022729"/>
    </source>
</evidence>
<dbReference type="InterPro" id="IPR017689">
    <property type="entry name" value="BamD"/>
</dbReference>
<gene>
    <name evidence="7" type="ORF">SAMN05421769_2288</name>
</gene>
<name>A0A1N6H8B4_9FLAO</name>
<evidence type="ECO:0000256" key="5">
    <source>
        <dbReference type="SAM" id="MobiDB-lite"/>
    </source>
</evidence>
<dbReference type="Pfam" id="PF13525">
    <property type="entry name" value="YfiO"/>
    <property type="match status" value="1"/>
</dbReference>
<dbReference type="InterPro" id="IPR011990">
    <property type="entry name" value="TPR-like_helical_dom_sf"/>
</dbReference>
<dbReference type="NCBIfam" id="TIGR03302">
    <property type="entry name" value="OM_YfiO"/>
    <property type="match status" value="1"/>
</dbReference>
<organism evidence="7 8">
    <name type="scientific">Chryseobacterium scophthalmum</name>
    <dbReference type="NCBI Taxonomy" id="59733"/>
    <lineage>
        <taxon>Bacteria</taxon>
        <taxon>Pseudomonadati</taxon>
        <taxon>Bacteroidota</taxon>
        <taxon>Flavobacteriia</taxon>
        <taxon>Flavobacteriales</taxon>
        <taxon>Weeksellaceae</taxon>
        <taxon>Chryseobacterium group</taxon>
        <taxon>Chryseobacterium</taxon>
    </lineage>
</organism>
<evidence type="ECO:0000256" key="2">
    <source>
        <dbReference type="ARBA" id="ARBA00023136"/>
    </source>
</evidence>
<proteinExistence type="predicted"/>
<keyword evidence="2" id="KW-0472">Membrane</keyword>
<feature type="domain" description="Outer membrane lipoprotein BamD-like" evidence="6">
    <location>
        <begin position="75"/>
        <end position="259"/>
    </location>
</feature>
<protein>
    <submittedName>
        <fullName evidence="7">Beta-barrel assembly machine subunit BamD</fullName>
    </submittedName>
</protein>
<feature type="region of interest" description="Disordered" evidence="5">
    <location>
        <begin position="353"/>
        <end position="375"/>
    </location>
</feature>
<dbReference type="EMBL" id="FSRQ01000002">
    <property type="protein sequence ID" value="SIO15907.1"/>
    <property type="molecule type" value="Genomic_DNA"/>
</dbReference>
<dbReference type="Proteomes" id="UP000184782">
    <property type="component" value="Unassembled WGS sequence"/>
</dbReference>
<accession>A0A1N6H8B4</accession>